<feature type="signal peptide" evidence="1">
    <location>
        <begin position="1"/>
        <end position="23"/>
    </location>
</feature>
<keyword evidence="4" id="KW-1185">Reference proteome</keyword>
<dbReference type="EMBL" id="JBHUMA010000006">
    <property type="protein sequence ID" value="MFD2598898.1"/>
    <property type="molecule type" value="Genomic_DNA"/>
</dbReference>
<dbReference type="Gene3D" id="1.20.1260.10">
    <property type="match status" value="1"/>
</dbReference>
<feature type="domain" description="DUF4142" evidence="2">
    <location>
        <begin position="54"/>
        <end position="188"/>
    </location>
</feature>
<dbReference type="InterPro" id="IPR025419">
    <property type="entry name" value="DUF4142"/>
</dbReference>
<name>A0ABW5NLS8_9SPHI</name>
<dbReference type="PANTHER" id="PTHR38593:SF1">
    <property type="entry name" value="BLR2558 PROTEIN"/>
    <property type="match status" value="1"/>
</dbReference>
<evidence type="ECO:0000313" key="3">
    <source>
        <dbReference type="EMBL" id="MFD2598898.1"/>
    </source>
</evidence>
<dbReference type="Pfam" id="PF13628">
    <property type="entry name" value="DUF4142"/>
    <property type="match status" value="1"/>
</dbReference>
<evidence type="ECO:0000313" key="4">
    <source>
        <dbReference type="Proteomes" id="UP001597393"/>
    </source>
</evidence>
<keyword evidence="1" id="KW-0732">Signal</keyword>
<proteinExistence type="predicted"/>
<dbReference type="Proteomes" id="UP001597393">
    <property type="component" value="Unassembled WGS sequence"/>
</dbReference>
<comment type="caution">
    <text evidence="3">The sequence shown here is derived from an EMBL/GenBank/DDBJ whole genome shotgun (WGS) entry which is preliminary data.</text>
</comment>
<reference evidence="4" key="1">
    <citation type="journal article" date="2019" name="Int. J. Syst. Evol. Microbiol.">
        <title>The Global Catalogue of Microorganisms (GCM) 10K type strain sequencing project: providing services to taxonomists for standard genome sequencing and annotation.</title>
        <authorList>
            <consortium name="The Broad Institute Genomics Platform"/>
            <consortium name="The Broad Institute Genome Sequencing Center for Infectious Disease"/>
            <person name="Wu L."/>
            <person name="Ma J."/>
        </authorList>
    </citation>
    <scope>NUCLEOTIDE SEQUENCE [LARGE SCALE GENOMIC DNA]</scope>
    <source>
        <strain evidence="4">KCTC 42248</strain>
    </source>
</reference>
<evidence type="ECO:0000259" key="2">
    <source>
        <dbReference type="Pfam" id="PF13628"/>
    </source>
</evidence>
<evidence type="ECO:0000256" key="1">
    <source>
        <dbReference type="SAM" id="SignalP"/>
    </source>
</evidence>
<protein>
    <submittedName>
        <fullName evidence="3">DUF4142 domain-containing protein</fullName>
    </submittedName>
</protein>
<dbReference type="PROSITE" id="PS51257">
    <property type="entry name" value="PROKAR_LIPOPROTEIN"/>
    <property type="match status" value="1"/>
</dbReference>
<sequence>MKNVIYPLAVSALLAATACNNSANKTDGTSDTTMGAANTPPAVDDNAMQSAQVDTGFVRKAAIGGMAEVEMSKLALDKSSNAKVKEFATMMVNDHTKANEELKSIAEQKNLTIPTSLDAAHEQKKQDLMKKEGAEFDKAYLKAMVEGHEDAHKVMEEGAKNNQDQHLREFAAKTEPVVKQHLEMVKKLHADMK</sequence>
<dbReference type="InterPro" id="IPR012347">
    <property type="entry name" value="Ferritin-like"/>
</dbReference>
<feature type="chain" id="PRO_5046952169" evidence="1">
    <location>
        <begin position="24"/>
        <end position="193"/>
    </location>
</feature>
<gene>
    <name evidence="3" type="ORF">ACFSQ3_08020</name>
</gene>
<accession>A0ABW5NLS8</accession>
<dbReference type="PANTHER" id="PTHR38593">
    <property type="entry name" value="BLR2558 PROTEIN"/>
    <property type="match status" value="1"/>
</dbReference>
<organism evidence="3 4">
    <name type="scientific">Sphingobacterium corticis</name>
    <dbReference type="NCBI Taxonomy" id="1812823"/>
    <lineage>
        <taxon>Bacteria</taxon>
        <taxon>Pseudomonadati</taxon>
        <taxon>Bacteroidota</taxon>
        <taxon>Sphingobacteriia</taxon>
        <taxon>Sphingobacteriales</taxon>
        <taxon>Sphingobacteriaceae</taxon>
        <taxon>Sphingobacterium</taxon>
    </lineage>
</organism>
<dbReference type="RefSeq" id="WP_380869027.1">
    <property type="nucleotide sequence ID" value="NZ_JBHUMA010000006.1"/>
</dbReference>